<evidence type="ECO:0000313" key="5">
    <source>
        <dbReference type="Proteomes" id="UP000051036"/>
    </source>
</evidence>
<dbReference type="STRING" id="1423763.FC46_GL001119"/>
<dbReference type="Pfam" id="PF15615">
    <property type="entry name" value="TerB_C"/>
    <property type="match status" value="1"/>
</dbReference>
<evidence type="ECO:0008006" key="6">
    <source>
        <dbReference type="Google" id="ProtNLM"/>
    </source>
</evidence>
<feature type="domain" description="TerB-C" evidence="3">
    <location>
        <begin position="463"/>
        <end position="596"/>
    </location>
</feature>
<accession>A0A0R1U7U3</accession>
<dbReference type="RefSeq" id="WP_057799526.1">
    <property type="nucleotide sequence ID" value="NZ_AZFM01000030.1"/>
</dbReference>
<keyword evidence="5" id="KW-1185">Reference proteome</keyword>
<dbReference type="PATRIC" id="fig|1423763.3.peg.1135"/>
<dbReference type="InterPro" id="IPR025266">
    <property type="entry name" value="TerB_N"/>
</dbReference>
<dbReference type="Pfam" id="PF13208">
    <property type="entry name" value="TerB_N"/>
    <property type="match status" value="1"/>
</dbReference>
<organism evidence="4 5">
    <name type="scientific">Lactobacillus kalixensis DSM 16043</name>
    <dbReference type="NCBI Taxonomy" id="1423763"/>
    <lineage>
        <taxon>Bacteria</taxon>
        <taxon>Bacillati</taxon>
        <taxon>Bacillota</taxon>
        <taxon>Bacilli</taxon>
        <taxon>Lactobacillales</taxon>
        <taxon>Lactobacillaceae</taxon>
        <taxon>Lactobacillus</taxon>
    </lineage>
</organism>
<name>A0A0R1U7U3_9LACO</name>
<sequence>MNSNELNKFVFQKYGLKFKPVLPGSKELYVLSSPIDQSYWAMLSRIKSGERYFAALDLRCGDFSEVIRDLPGFSTPFRLTSDDWVGVLLEKVDKRSIENAFDYAFKLAINGGEKVVDKQPFLYIPGEEVDSKYQEQAIPKRRKIVKKEIELPEELRKMKKAYDYSVLPAKGRNKNFYHQGMVVQDFRDNFTKVVPFLRYYPTYHDMSDEQLRTYFTWRTKLRDGKYSKVDTSYAFVYIYEVLNNIGCKDPEDGYEKLTTFLENYVKKFDLEIEKYLTVWIKDYVIFYQLSSKRDAFQEELDADLSYHILLNPEEYDDEKVYDELKKLSPYLAKCKTAEKFQKFLQVIVQIWQKLINTETFFKKYVAQRSTQYHNLFAGAVFYYKNNPAFEFGVDSERTYKVKNGVVEYQIIFPISRQQTELNLVFHEADRLIRQFFKLGRPIKPKKLEGKYLQAIKEGIVAFQRKDEEAKRPKIEINFANLGQIRSDASVTRDSLLTEEEKKLERDELEPAFPAPEKEDPEEIPENNYSLDQDETFFLLALIKKENWQDYLKEHHLMASILADSINEKLFDEIGDSVIEFNEQDQPEIVEDYQEDLDEIFLKKDR</sequence>
<comment type="caution">
    <text evidence="4">The sequence shown here is derived from an EMBL/GenBank/DDBJ whole genome shotgun (WGS) entry which is preliminary data.</text>
</comment>
<reference evidence="4 5" key="1">
    <citation type="journal article" date="2015" name="Genome Announc.">
        <title>Expanding the biotechnology potential of lactobacilli through comparative genomics of 213 strains and associated genera.</title>
        <authorList>
            <person name="Sun Z."/>
            <person name="Harris H.M."/>
            <person name="McCann A."/>
            <person name="Guo C."/>
            <person name="Argimon S."/>
            <person name="Zhang W."/>
            <person name="Yang X."/>
            <person name="Jeffery I.B."/>
            <person name="Cooney J.C."/>
            <person name="Kagawa T.F."/>
            <person name="Liu W."/>
            <person name="Song Y."/>
            <person name="Salvetti E."/>
            <person name="Wrobel A."/>
            <person name="Rasinkangas P."/>
            <person name="Parkhill J."/>
            <person name="Rea M.C."/>
            <person name="O'Sullivan O."/>
            <person name="Ritari J."/>
            <person name="Douillard F.P."/>
            <person name="Paul Ross R."/>
            <person name="Yang R."/>
            <person name="Briner A.E."/>
            <person name="Felis G.E."/>
            <person name="de Vos W.M."/>
            <person name="Barrangou R."/>
            <person name="Klaenhammer T.R."/>
            <person name="Caufield P.W."/>
            <person name="Cui Y."/>
            <person name="Zhang H."/>
            <person name="O'Toole P.W."/>
        </authorList>
    </citation>
    <scope>NUCLEOTIDE SEQUENCE [LARGE SCALE GENOMIC DNA]</scope>
    <source>
        <strain evidence="4 5">DSM 16043</strain>
    </source>
</reference>
<feature type="region of interest" description="Disordered" evidence="1">
    <location>
        <begin position="499"/>
        <end position="527"/>
    </location>
</feature>
<dbReference type="Proteomes" id="UP000051036">
    <property type="component" value="Unassembled WGS sequence"/>
</dbReference>
<evidence type="ECO:0000259" key="3">
    <source>
        <dbReference type="Pfam" id="PF15615"/>
    </source>
</evidence>
<gene>
    <name evidence="4" type="ORF">FC46_GL001119</name>
</gene>
<evidence type="ECO:0000256" key="1">
    <source>
        <dbReference type="SAM" id="MobiDB-lite"/>
    </source>
</evidence>
<dbReference type="EMBL" id="AZFM01000030">
    <property type="protein sequence ID" value="KRL89102.1"/>
    <property type="molecule type" value="Genomic_DNA"/>
</dbReference>
<feature type="domain" description="TerB N-terminal" evidence="2">
    <location>
        <begin position="140"/>
        <end position="326"/>
    </location>
</feature>
<evidence type="ECO:0000259" key="2">
    <source>
        <dbReference type="Pfam" id="PF13208"/>
    </source>
</evidence>
<evidence type="ECO:0000313" key="4">
    <source>
        <dbReference type="EMBL" id="KRL89102.1"/>
    </source>
</evidence>
<dbReference type="InterPro" id="IPR028932">
    <property type="entry name" value="TerB-C"/>
</dbReference>
<protein>
    <recommendedName>
        <fullName evidence="6">TerB N-terminal domain-containing protein</fullName>
    </recommendedName>
</protein>
<proteinExistence type="predicted"/>
<dbReference type="AlphaFoldDB" id="A0A0R1U7U3"/>